<keyword evidence="2" id="KW-0812">Transmembrane</keyword>
<feature type="region of interest" description="Disordered" evidence="1">
    <location>
        <begin position="534"/>
        <end position="723"/>
    </location>
</feature>
<feature type="compositionally biased region" description="Low complexity" evidence="1">
    <location>
        <begin position="178"/>
        <end position="189"/>
    </location>
</feature>
<accession>K1QC14</accession>
<feature type="compositionally biased region" description="Low complexity" evidence="1">
    <location>
        <begin position="750"/>
        <end position="764"/>
    </location>
</feature>
<feature type="transmembrane region" description="Helical" evidence="2">
    <location>
        <begin position="20"/>
        <end position="42"/>
    </location>
</feature>
<feature type="region of interest" description="Disordered" evidence="1">
    <location>
        <begin position="738"/>
        <end position="791"/>
    </location>
</feature>
<dbReference type="HOGENOM" id="CLU_333519_0_0_1"/>
<dbReference type="EMBL" id="JH817037">
    <property type="protein sequence ID" value="EKC19016.1"/>
    <property type="molecule type" value="Genomic_DNA"/>
</dbReference>
<feature type="compositionally biased region" description="Low complexity" evidence="1">
    <location>
        <begin position="311"/>
        <end position="324"/>
    </location>
</feature>
<reference evidence="3" key="1">
    <citation type="journal article" date="2012" name="Nature">
        <title>The oyster genome reveals stress adaptation and complexity of shell formation.</title>
        <authorList>
            <person name="Zhang G."/>
            <person name="Fang X."/>
            <person name="Guo X."/>
            <person name="Li L."/>
            <person name="Luo R."/>
            <person name="Xu F."/>
            <person name="Yang P."/>
            <person name="Zhang L."/>
            <person name="Wang X."/>
            <person name="Qi H."/>
            <person name="Xiong Z."/>
            <person name="Que H."/>
            <person name="Xie Y."/>
            <person name="Holland P.W."/>
            <person name="Paps J."/>
            <person name="Zhu Y."/>
            <person name="Wu F."/>
            <person name="Chen Y."/>
            <person name="Wang J."/>
            <person name="Peng C."/>
            <person name="Meng J."/>
            <person name="Yang L."/>
            <person name="Liu J."/>
            <person name="Wen B."/>
            <person name="Zhang N."/>
            <person name="Huang Z."/>
            <person name="Zhu Q."/>
            <person name="Feng Y."/>
            <person name="Mount A."/>
            <person name="Hedgecock D."/>
            <person name="Xu Z."/>
            <person name="Liu Y."/>
            <person name="Domazet-Loso T."/>
            <person name="Du Y."/>
            <person name="Sun X."/>
            <person name="Zhang S."/>
            <person name="Liu B."/>
            <person name="Cheng P."/>
            <person name="Jiang X."/>
            <person name="Li J."/>
            <person name="Fan D."/>
            <person name="Wang W."/>
            <person name="Fu W."/>
            <person name="Wang T."/>
            <person name="Wang B."/>
            <person name="Zhang J."/>
            <person name="Peng Z."/>
            <person name="Li Y."/>
            <person name="Li N."/>
            <person name="Wang J."/>
            <person name="Chen M."/>
            <person name="He Y."/>
            <person name="Tan F."/>
            <person name="Song X."/>
            <person name="Zheng Q."/>
            <person name="Huang R."/>
            <person name="Yang H."/>
            <person name="Du X."/>
            <person name="Chen L."/>
            <person name="Yang M."/>
            <person name="Gaffney P.M."/>
            <person name="Wang S."/>
            <person name="Luo L."/>
            <person name="She Z."/>
            <person name="Ming Y."/>
            <person name="Huang W."/>
            <person name="Zhang S."/>
            <person name="Huang B."/>
            <person name="Zhang Y."/>
            <person name="Qu T."/>
            <person name="Ni P."/>
            <person name="Miao G."/>
            <person name="Wang J."/>
            <person name="Wang Q."/>
            <person name="Steinberg C.E."/>
            <person name="Wang H."/>
            <person name="Li N."/>
            <person name="Qian L."/>
            <person name="Zhang G."/>
            <person name="Li Y."/>
            <person name="Yang H."/>
            <person name="Liu X."/>
            <person name="Wang J."/>
            <person name="Yin Y."/>
            <person name="Wang J."/>
        </authorList>
    </citation>
    <scope>NUCLEOTIDE SEQUENCE [LARGE SCALE GENOMIC DNA]</scope>
    <source>
        <strain evidence="3">05x7-T-G4-1.051#20</strain>
    </source>
</reference>
<feature type="compositionally biased region" description="Basic and acidic residues" evidence="1">
    <location>
        <begin position="700"/>
        <end position="710"/>
    </location>
</feature>
<gene>
    <name evidence="3" type="ORF">CGI_10009871</name>
</gene>
<feature type="compositionally biased region" description="Acidic residues" evidence="1">
    <location>
        <begin position="581"/>
        <end position="597"/>
    </location>
</feature>
<feature type="compositionally biased region" description="Low complexity" evidence="1">
    <location>
        <begin position="359"/>
        <end position="371"/>
    </location>
</feature>
<feature type="region of interest" description="Disordered" evidence="1">
    <location>
        <begin position="311"/>
        <end position="331"/>
    </location>
</feature>
<evidence type="ECO:0000256" key="1">
    <source>
        <dbReference type="SAM" id="MobiDB-lite"/>
    </source>
</evidence>
<feature type="region of interest" description="Disordered" evidence="1">
    <location>
        <begin position="218"/>
        <end position="264"/>
    </location>
</feature>
<feature type="compositionally biased region" description="Basic and acidic residues" evidence="1">
    <location>
        <begin position="631"/>
        <end position="646"/>
    </location>
</feature>
<feature type="compositionally biased region" description="Polar residues" evidence="1">
    <location>
        <begin position="771"/>
        <end position="783"/>
    </location>
</feature>
<proteinExistence type="predicted"/>
<feature type="compositionally biased region" description="Basic residues" evidence="1">
    <location>
        <begin position="664"/>
        <end position="680"/>
    </location>
</feature>
<protein>
    <submittedName>
        <fullName evidence="3">Uncharacterized protein</fullName>
    </submittedName>
</protein>
<sequence length="857" mass="92775">MGLNFIGLSQKPRGFRIGGITMYCIVLGVCLLVESVSCMTIWKPDMPGNKYKMKDVIDRTDPLNNALSLDRLNEIPELTKSSTVTNKDRTYTRTVVQKTYSRDDAKTSTFKTTLEGKENIESQNNFLNAKDRLNARKSEFFPRVSASQQDIEIRKSESVPPLSLSTRRVVTSRTSPAISSKTITTRTSSVQSQPQKTTRRVVKTSSMSDTIPLFSSSSKFATRSDSGPVKHMSTSTVTKTTNSGPASRSVSTKSSSFHRDVFTDDRSQLRKSTVGDDASFRMDTGIATPSGQQREFLPSIQTGIQIPTSTKISTSEFSSSSGSFTKKRRLPSSQASDFTVITVKERLPASSSVDLISNRSTNRRTTSDRSTAFSSQARSQLPPPTFIASSMTKSNEATIASPELMPVTAGGAGSSNMMENVIAASIATGNEVKVVERAAEAAGDIVEGAQEVAGNVVEGAQEVAGNVIEGAQEVAGNVVEGAQEAAGNLMEAASNVGENMAEAGANVVENMAEGVEKGVEMVKDVAENVAERVEDVIDDGLPNPLLSTDRGDTDDRVNMRTRDDKDSRSREIGAVRLSGDSGEDSNGDGNSDSEEEGSTAFNRVGARSRNNERRDSNSGEDSNGDGDSDSEEWRDGSYARRQRDSNSGEDSNGDGDSDSEERRGGRRRGSRRGRWWRRGGRGSDSSADSGSSNQASDSSDESRDGDRDDSGSDSSSSDSMEDDFDYFEDMNDFWMNGGFTKSSRRRNLPSISTSELTTSSSSRSKIAPNIDLQSSASGSNRATGSPGYQRGDMRRIISQIKNNGGAVISLPEGKTNTMVHFFVKWRKSNISRTGQKMFIRTPDATVAILRHPNRRRS</sequence>
<feature type="region of interest" description="Disordered" evidence="1">
    <location>
        <begin position="359"/>
        <end position="385"/>
    </location>
</feature>
<dbReference type="InParanoid" id="K1QC14"/>
<keyword evidence="2" id="KW-0472">Membrane</keyword>
<dbReference type="AlphaFoldDB" id="K1QC14"/>
<name>K1QC14_MAGGI</name>
<evidence type="ECO:0000256" key="2">
    <source>
        <dbReference type="SAM" id="Phobius"/>
    </source>
</evidence>
<feature type="region of interest" description="Disordered" evidence="1">
    <location>
        <begin position="164"/>
        <end position="204"/>
    </location>
</feature>
<feature type="compositionally biased region" description="Polar residues" evidence="1">
    <location>
        <begin position="164"/>
        <end position="177"/>
    </location>
</feature>
<feature type="compositionally biased region" description="Low complexity" evidence="1">
    <location>
        <begin position="683"/>
        <end position="697"/>
    </location>
</feature>
<dbReference type="Gene3D" id="1.20.120.20">
    <property type="entry name" value="Apolipoprotein"/>
    <property type="match status" value="1"/>
</dbReference>
<keyword evidence="2" id="KW-1133">Transmembrane helix</keyword>
<organism evidence="3">
    <name type="scientific">Magallana gigas</name>
    <name type="common">Pacific oyster</name>
    <name type="synonym">Crassostrea gigas</name>
    <dbReference type="NCBI Taxonomy" id="29159"/>
    <lineage>
        <taxon>Eukaryota</taxon>
        <taxon>Metazoa</taxon>
        <taxon>Spiralia</taxon>
        <taxon>Lophotrochozoa</taxon>
        <taxon>Mollusca</taxon>
        <taxon>Bivalvia</taxon>
        <taxon>Autobranchia</taxon>
        <taxon>Pteriomorphia</taxon>
        <taxon>Ostreida</taxon>
        <taxon>Ostreoidea</taxon>
        <taxon>Ostreidae</taxon>
        <taxon>Magallana</taxon>
    </lineage>
</organism>
<evidence type="ECO:0000313" key="3">
    <source>
        <dbReference type="EMBL" id="EKC19016.1"/>
    </source>
</evidence>
<feature type="compositionally biased region" description="Basic and acidic residues" evidence="1">
    <location>
        <begin position="549"/>
        <end position="573"/>
    </location>
</feature>
<feature type="compositionally biased region" description="Polar residues" evidence="1">
    <location>
        <begin position="232"/>
        <end position="255"/>
    </location>
</feature>